<feature type="compositionally biased region" description="Basic and acidic residues" evidence="1">
    <location>
        <begin position="147"/>
        <end position="157"/>
    </location>
</feature>
<dbReference type="Proteomes" id="UP000265515">
    <property type="component" value="Unassembled WGS sequence"/>
</dbReference>
<feature type="region of interest" description="Disordered" evidence="1">
    <location>
        <begin position="279"/>
        <end position="349"/>
    </location>
</feature>
<dbReference type="AlphaFoldDB" id="A0A388LPE2"/>
<feature type="compositionally biased region" description="Acidic residues" evidence="1">
    <location>
        <begin position="127"/>
        <end position="144"/>
    </location>
</feature>
<organism evidence="3 4">
    <name type="scientific">Chara braunii</name>
    <name type="common">Braun's stonewort</name>
    <dbReference type="NCBI Taxonomy" id="69332"/>
    <lineage>
        <taxon>Eukaryota</taxon>
        <taxon>Viridiplantae</taxon>
        <taxon>Streptophyta</taxon>
        <taxon>Charophyceae</taxon>
        <taxon>Charales</taxon>
        <taxon>Characeae</taxon>
        <taxon>Chara</taxon>
    </lineage>
</organism>
<dbReference type="InterPro" id="IPR001005">
    <property type="entry name" value="SANT/Myb"/>
</dbReference>
<name>A0A388LPE2_CHABU</name>
<accession>A0A388LPE2</accession>
<dbReference type="PROSITE" id="PS50090">
    <property type="entry name" value="MYB_LIKE"/>
    <property type="match status" value="1"/>
</dbReference>
<feature type="domain" description="Myb-like" evidence="2">
    <location>
        <begin position="154"/>
        <end position="225"/>
    </location>
</feature>
<feature type="region of interest" description="Disordered" evidence="1">
    <location>
        <begin position="42"/>
        <end position="158"/>
    </location>
</feature>
<dbReference type="OrthoDB" id="691673at2759"/>
<reference evidence="3 4" key="1">
    <citation type="journal article" date="2018" name="Cell">
        <title>The Chara Genome: Secondary Complexity and Implications for Plant Terrestrialization.</title>
        <authorList>
            <person name="Nishiyama T."/>
            <person name="Sakayama H."/>
            <person name="Vries J.D."/>
            <person name="Buschmann H."/>
            <person name="Saint-Marcoux D."/>
            <person name="Ullrich K.K."/>
            <person name="Haas F.B."/>
            <person name="Vanderstraeten L."/>
            <person name="Becker D."/>
            <person name="Lang D."/>
            <person name="Vosolsobe S."/>
            <person name="Rombauts S."/>
            <person name="Wilhelmsson P.K.I."/>
            <person name="Janitza P."/>
            <person name="Kern R."/>
            <person name="Heyl A."/>
            <person name="Rumpler F."/>
            <person name="Villalobos L.I.A.C."/>
            <person name="Clay J.M."/>
            <person name="Skokan R."/>
            <person name="Toyoda A."/>
            <person name="Suzuki Y."/>
            <person name="Kagoshima H."/>
            <person name="Schijlen E."/>
            <person name="Tajeshwar N."/>
            <person name="Catarino B."/>
            <person name="Hetherington A.J."/>
            <person name="Saltykova A."/>
            <person name="Bonnot C."/>
            <person name="Breuninger H."/>
            <person name="Symeonidi A."/>
            <person name="Radhakrishnan G.V."/>
            <person name="Van Nieuwerburgh F."/>
            <person name="Deforce D."/>
            <person name="Chang C."/>
            <person name="Karol K.G."/>
            <person name="Hedrich R."/>
            <person name="Ulvskov P."/>
            <person name="Glockner G."/>
            <person name="Delwiche C.F."/>
            <person name="Petrasek J."/>
            <person name="Van de Peer Y."/>
            <person name="Friml J."/>
            <person name="Beilby M."/>
            <person name="Dolan L."/>
            <person name="Kohara Y."/>
            <person name="Sugano S."/>
            <person name="Fujiyama A."/>
            <person name="Delaux P.-M."/>
            <person name="Quint M."/>
            <person name="TheiBen G."/>
            <person name="Hagemann M."/>
            <person name="Harholt J."/>
            <person name="Dunand C."/>
            <person name="Zachgo S."/>
            <person name="Langdale J."/>
            <person name="Maumus F."/>
            <person name="Straeten D.V.D."/>
            <person name="Gould S.B."/>
            <person name="Rensing S.A."/>
        </authorList>
    </citation>
    <scope>NUCLEOTIDE SEQUENCE [LARGE SCALE GENOMIC DNA]</scope>
    <source>
        <strain evidence="3 4">S276</strain>
    </source>
</reference>
<evidence type="ECO:0000313" key="4">
    <source>
        <dbReference type="Proteomes" id="UP000265515"/>
    </source>
</evidence>
<sequence>MGHTPYATQVGGGYGVGSANTLPVGSGFGFAAHVFPAQQTFDRGSALRNDRPWSPQSGQTSQSSHAMYSSTTTLSSKRSPSTPGPSTVDADGRDMDNAWTPHYGTSVPSGFVSDATNGYDGQACKDMEDDTGNGDGDDVDDENGDGGGERQATENKKQNLAWMLEERIWLAKMMGEDDALMADANGQHRFMKRKERYALVADRMASGSFPQRTTEDCRKKWTSMLTKAKLILDKCENASGLPSYWDTDLEKQKELQVPLAFENPLWDAMQWKLNRPSMTCDQTLGSGDPAGAGVGTPPSGRSGSGKSGSKARGTDGSKCAAKMQRTLSGKTRMDDAGTGGLTLARAMEE</sequence>
<comment type="caution">
    <text evidence="3">The sequence shown here is derived from an EMBL/GenBank/DDBJ whole genome shotgun (WGS) entry which is preliminary data.</text>
</comment>
<gene>
    <name evidence="3" type="ORF">CBR_g37958</name>
</gene>
<evidence type="ECO:0000259" key="2">
    <source>
        <dbReference type="PROSITE" id="PS50090"/>
    </source>
</evidence>
<evidence type="ECO:0000313" key="3">
    <source>
        <dbReference type="EMBL" id="GBG84083.1"/>
    </source>
</evidence>
<proteinExistence type="predicted"/>
<dbReference type="EMBL" id="BFEA01000463">
    <property type="protein sequence ID" value="GBG84083.1"/>
    <property type="molecule type" value="Genomic_DNA"/>
</dbReference>
<protein>
    <recommendedName>
        <fullName evidence="2">Myb-like domain-containing protein</fullName>
    </recommendedName>
</protein>
<feature type="compositionally biased region" description="Polar residues" evidence="1">
    <location>
        <begin position="54"/>
        <end position="85"/>
    </location>
</feature>
<keyword evidence="4" id="KW-1185">Reference proteome</keyword>
<dbReference type="Gramene" id="GBG84083">
    <property type="protein sequence ID" value="GBG84083"/>
    <property type="gene ID" value="CBR_g37958"/>
</dbReference>
<evidence type="ECO:0000256" key="1">
    <source>
        <dbReference type="SAM" id="MobiDB-lite"/>
    </source>
</evidence>